<dbReference type="PANTHER" id="PTHR43792:SF1">
    <property type="entry name" value="N-ACETYLTRANSFERASE DOMAIN-CONTAINING PROTEIN"/>
    <property type="match status" value="1"/>
</dbReference>
<feature type="domain" description="N-acetyltransferase" evidence="1">
    <location>
        <begin position="9"/>
        <end position="164"/>
    </location>
</feature>
<dbReference type="EMBL" id="FOIN01000033">
    <property type="protein sequence ID" value="SET72712.1"/>
    <property type="molecule type" value="Genomic_DNA"/>
</dbReference>
<dbReference type="GO" id="GO:0016747">
    <property type="term" value="F:acyltransferase activity, transferring groups other than amino-acyl groups"/>
    <property type="evidence" value="ECO:0007669"/>
    <property type="project" value="InterPro"/>
</dbReference>
<dbReference type="AlphaFoldDB" id="A0A1I0GNT6"/>
<dbReference type="PANTHER" id="PTHR43792">
    <property type="entry name" value="GNAT FAMILY, PUTATIVE (AFU_ORTHOLOGUE AFUA_3G00765)-RELATED-RELATED"/>
    <property type="match status" value="1"/>
</dbReference>
<dbReference type="PROSITE" id="PS51186">
    <property type="entry name" value="GNAT"/>
    <property type="match status" value="1"/>
</dbReference>
<dbReference type="GeneID" id="78289102"/>
<dbReference type="Pfam" id="PF13302">
    <property type="entry name" value="Acetyltransf_3"/>
    <property type="match status" value="1"/>
</dbReference>
<accession>A0A1I0GNT6</accession>
<keyword evidence="3" id="KW-1185">Reference proteome</keyword>
<dbReference type="InterPro" id="IPR000182">
    <property type="entry name" value="GNAT_dom"/>
</dbReference>
<proteinExistence type="predicted"/>
<dbReference type="Gene3D" id="3.40.630.30">
    <property type="match status" value="1"/>
</dbReference>
<organism evidence="2 3">
    <name type="scientific">Thomasclavelia cocleata</name>
    <dbReference type="NCBI Taxonomy" id="69824"/>
    <lineage>
        <taxon>Bacteria</taxon>
        <taxon>Bacillati</taxon>
        <taxon>Bacillota</taxon>
        <taxon>Erysipelotrichia</taxon>
        <taxon>Erysipelotrichales</taxon>
        <taxon>Coprobacillaceae</taxon>
        <taxon>Thomasclavelia</taxon>
    </lineage>
</organism>
<reference evidence="3" key="1">
    <citation type="submission" date="2016-10" db="EMBL/GenBank/DDBJ databases">
        <authorList>
            <person name="Varghese N."/>
            <person name="Submissions S."/>
        </authorList>
    </citation>
    <scope>NUCLEOTIDE SEQUENCE [LARGE SCALE GENOMIC DNA]</scope>
    <source>
        <strain evidence="3">DSM 1551</strain>
    </source>
</reference>
<dbReference type="InterPro" id="IPR051531">
    <property type="entry name" value="N-acetyltransferase"/>
</dbReference>
<evidence type="ECO:0000313" key="2">
    <source>
        <dbReference type="EMBL" id="SET72712.1"/>
    </source>
</evidence>
<dbReference type="Proteomes" id="UP000198558">
    <property type="component" value="Unassembled WGS sequence"/>
</dbReference>
<evidence type="ECO:0000313" key="3">
    <source>
        <dbReference type="Proteomes" id="UP000198558"/>
    </source>
</evidence>
<dbReference type="InterPro" id="IPR016181">
    <property type="entry name" value="Acyl_CoA_acyltransferase"/>
</dbReference>
<dbReference type="OrthoDB" id="9798081at2"/>
<name>A0A1I0GNT6_9FIRM</name>
<evidence type="ECO:0000259" key="1">
    <source>
        <dbReference type="PROSITE" id="PS51186"/>
    </source>
</evidence>
<keyword evidence="2" id="KW-0808">Transferase</keyword>
<dbReference type="RefSeq" id="WP_092355551.1">
    <property type="nucleotide sequence ID" value="NZ_FOIN01000033.1"/>
</dbReference>
<gene>
    <name evidence="2" type="ORF">SAMN04489758_1337</name>
</gene>
<sequence>MKSIETQRLIIRELDMSDAKRLSEYRNKREVAYYQSWWRYSYNKAVKRIEYCLAHPFNGTKGSYQLGVVLKKNNYLIGDYFLEVIEPASVTVGYTFDSDFWHFGYATESFKVLLDILKNEYKFKRVFAHVYSDNFRSIRLLERMGFIQYEKSIVMGDIGFKLDL</sequence>
<dbReference type="SUPFAM" id="SSF55729">
    <property type="entry name" value="Acyl-CoA N-acyltransferases (Nat)"/>
    <property type="match status" value="1"/>
</dbReference>
<protein>
    <submittedName>
        <fullName evidence="2">Protein N-acetyltransferase, RimJ/RimL family</fullName>
    </submittedName>
</protein>